<dbReference type="AlphaFoldDB" id="X1AWK0"/>
<evidence type="ECO:0000313" key="1">
    <source>
        <dbReference type="EMBL" id="GAG64176.1"/>
    </source>
</evidence>
<gene>
    <name evidence="1" type="ORF">S01H4_20415</name>
</gene>
<dbReference type="Pfam" id="PF04242">
    <property type="entry name" value="DUF424"/>
    <property type="match status" value="1"/>
</dbReference>
<accession>X1AWK0</accession>
<reference evidence="1" key="1">
    <citation type="journal article" date="2014" name="Front. Microbiol.">
        <title>High frequency of phylogenetically diverse reductive dehalogenase-homologous genes in deep subseafloor sedimentary metagenomes.</title>
        <authorList>
            <person name="Kawai M."/>
            <person name="Futagami T."/>
            <person name="Toyoda A."/>
            <person name="Takaki Y."/>
            <person name="Nishi S."/>
            <person name="Hori S."/>
            <person name="Arai W."/>
            <person name="Tsubouchi T."/>
            <person name="Morono Y."/>
            <person name="Uchiyama I."/>
            <person name="Ito T."/>
            <person name="Fujiyama A."/>
            <person name="Inagaki F."/>
            <person name="Takami H."/>
        </authorList>
    </citation>
    <scope>NUCLEOTIDE SEQUENCE</scope>
    <source>
        <strain evidence="1">Expedition CK06-06</strain>
    </source>
</reference>
<proteinExistence type="predicted"/>
<name>X1AWK0_9ZZZZ</name>
<dbReference type="Gene3D" id="3.30.1860.10">
    <property type="entry name" value="uncharacterized conserved protein from methanopyrus kandleri domain like"/>
    <property type="match status" value="1"/>
</dbReference>
<protein>
    <submittedName>
        <fullName evidence="1">Uncharacterized protein</fullName>
    </submittedName>
</protein>
<dbReference type="EMBL" id="BART01009177">
    <property type="protein sequence ID" value="GAG64176.1"/>
    <property type="molecule type" value="Genomic_DNA"/>
</dbReference>
<sequence length="66" mass="7609">EELLNKIVTEGDFRIEISSSFFGGDLLAIDKAIEILREASYFNIVGENICVFCFKSYLNFRDLKPR</sequence>
<feature type="non-terminal residue" evidence="1">
    <location>
        <position position="1"/>
    </location>
</feature>
<organism evidence="1">
    <name type="scientific">marine sediment metagenome</name>
    <dbReference type="NCBI Taxonomy" id="412755"/>
    <lineage>
        <taxon>unclassified sequences</taxon>
        <taxon>metagenomes</taxon>
        <taxon>ecological metagenomes</taxon>
    </lineage>
</organism>
<dbReference type="InterPro" id="IPR007355">
    <property type="entry name" value="DUF424"/>
</dbReference>
<comment type="caution">
    <text evidence="1">The sequence shown here is derived from an EMBL/GenBank/DDBJ whole genome shotgun (WGS) entry which is preliminary data.</text>
</comment>